<dbReference type="SUPFAM" id="SSF56784">
    <property type="entry name" value="HAD-like"/>
    <property type="match status" value="1"/>
</dbReference>
<sequence>MLESTHFINLRTLNGAPLKPVCISASRKAKSRNVQVLIDRHQSNHETELTQVFIQLGCRLCLMYVEYVHEENVLQLQFTNFTLHDDHASLLSANMARLRPRLLIILDLNGTIIDRVKDRAEQKLARVNPHCPEPSFTSNAARIYIRPHLEPFLSVLFSNFTVAAWTSAQPKNAVPMARGVFGRHFDNLAFVWDRSHCSAVREGRKDHSSIKDVSKVWNYSLSHAASSITGLDGRANQVIHRRGDSRGSSDGGTLNNSRSQAPSKQDLWTPNNTILIDDTPYKASYTPHNILAIPTFSVRDSTIDPKQDNALLTVSNYLLELKRTLFDPANPTSSVDVREYLKRKPL</sequence>
<keyword evidence="1" id="KW-0496">Mitochondrion</keyword>
<dbReference type="InterPro" id="IPR004274">
    <property type="entry name" value="FCP1_dom"/>
</dbReference>
<dbReference type="Gene3D" id="3.40.50.1000">
    <property type="entry name" value="HAD superfamily/HAD-like"/>
    <property type="match status" value="1"/>
</dbReference>
<dbReference type="PROSITE" id="PS50969">
    <property type="entry name" value="FCP1"/>
    <property type="match status" value="1"/>
</dbReference>
<protein>
    <recommendedName>
        <fullName evidence="1">Mitochondrial import inner membrane translocase subunit TIM50</fullName>
    </recommendedName>
</protein>
<accession>A0A507D589</accession>
<keyword evidence="1" id="KW-0653">Protein transport</keyword>
<dbReference type="STRING" id="286115.A0A507D589"/>
<organism evidence="4 5">
    <name type="scientific">Synchytrium endobioticum</name>
    <dbReference type="NCBI Taxonomy" id="286115"/>
    <lineage>
        <taxon>Eukaryota</taxon>
        <taxon>Fungi</taxon>
        <taxon>Fungi incertae sedis</taxon>
        <taxon>Chytridiomycota</taxon>
        <taxon>Chytridiomycota incertae sedis</taxon>
        <taxon>Chytridiomycetes</taxon>
        <taxon>Synchytriales</taxon>
        <taxon>Synchytriaceae</taxon>
        <taxon>Synchytrium</taxon>
    </lineage>
</organism>
<comment type="subcellular location">
    <subcellularLocation>
        <location evidence="1">Mitochondrion inner membrane</location>
        <topology evidence="1">Single-pass membrane protein</topology>
    </subcellularLocation>
</comment>
<name>A0A507D589_9FUNG</name>
<comment type="subunit">
    <text evidence="1">Component of the TIM23 complex.</text>
</comment>
<evidence type="ECO:0000256" key="1">
    <source>
        <dbReference type="RuleBase" id="RU365079"/>
    </source>
</evidence>
<evidence type="ECO:0000313" key="4">
    <source>
        <dbReference type="EMBL" id="TPX46566.1"/>
    </source>
</evidence>
<dbReference type="PANTHER" id="PTHR12210">
    <property type="entry name" value="DULLARD PROTEIN PHOSPHATASE"/>
    <property type="match status" value="1"/>
</dbReference>
<proteinExistence type="inferred from homology"/>
<dbReference type="AlphaFoldDB" id="A0A507D589"/>
<dbReference type="EMBL" id="QEAN01000132">
    <property type="protein sequence ID" value="TPX46566.1"/>
    <property type="molecule type" value="Genomic_DNA"/>
</dbReference>
<dbReference type="Proteomes" id="UP000317494">
    <property type="component" value="Unassembled WGS sequence"/>
</dbReference>
<keyword evidence="1" id="KW-0809">Transit peptide</keyword>
<dbReference type="GO" id="GO:0005744">
    <property type="term" value="C:TIM23 mitochondrial import inner membrane translocase complex"/>
    <property type="evidence" value="ECO:0007669"/>
    <property type="project" value="UniProtKB-UniRule"/>
</dbReference>
<keyword evidence="1" id="KW-0811">Translocation</keyword>
<dbReference type="InterPro" id="IPR050365">
    <property type="entry name" value="TIM50"/>
</dbReference>
<comment type="similarity">
    <text evidence="1">Belongs to the TIM50 family.</text>
</comment>
<evidence type="ECO:0000259" key="3">
    <source>
        <dbReference type="PROSITE" id="PS50969"/>
    </source>
</evidence>
<comment type="caution">
    <text evidence="4">The sequence shown here is derived from an EMBL/GenBank/DDBJ whole genome shotgun (WGS) entry which is preliminary data.</text>
</comment>
<dbReference type="VEuPathDB" id="FungiDB:SeMB42_g03639"/>
<dbReference type="GO" id="GO:0015031">
    <property type="term" value="P:protein transport"/>
    <property type="evidence" value="ECO:0007669"/>
    <property type="project" value="UniProtKB-KW"/>
</dbReference>
<feature type="region of interest" description="Disordered" evidence="2">
    <location>
        <begin position="241"/>
        <end position="270"/>
    </location>
</feature>
<gene>
    <name evidence="4" type="ORF">SeMB42_g03639</name>
</gene>
<dbReference type="SMART" id="SM00577">
    <property type="entry name" value="CPDc"/>
    <property type="match status" value="1"/>
</dbReference>
<keyword evidence="1" id="KW-0813">Transport</keyword>
<dbReference type="InterPro" id="IPR036412">
    <property type="entry name" value="HAD-like_sf"/>
</dbReference>
<dbReference type="InterPro" id="IPR023214">
    <property type="entry name" value="HAD_sf"/>
</dbReference>
<feature type="domain" description="FCP1 homology" evidence="3">
    <location>
        <begin position="97"/>
        <end position="321"/>
    </location>
</feature>
<dbReference type="Pfam" id="PF03031">
    <property type="entry name" value="NIF"/>
    <property type="match status" value="2"/>
</dbReference>
<reference evidence="4 5" key="1">
    <citation type="journal article" date="2019" name="Sci. Rep.">
        <title>Comparative genomics of chytrid fungi reveal insights into the obligate biotrophic and pathogenic lifestyle of Synchytrium endobioticum.</title>
        <authorList>
            <person name="van de Vossenberg B.T.L.H."/>
            <person name="Warris S."/>
            <person name="Nguyen H.D.T."/>
            <person name="van Gent-Pelzer M.P.E."/>
            <person name="Joly D.L."/>
            <person name="van de Geest H.C."/>
            <person name="Bonants P.J.M."/>
            <person name="Smith D.S."/>
            <person name="Levesque C.A."/>
            <person name="van der Lee T.A.J."/>
        </authorList>
    </citation>
    <scope>NUCLEOTIDE SEQUENCE [LARGE SCALE GENOMIC DNA]</scope>
    <source>
        <strain evidence="4 5">MB42</strain>
    </source>
</reference>
<evidence type="ECO:0000313" key="5">
    <source>
        <dbReference type="Proteomes" id="UP000317494"/>
    </source>
</evidence>
<keyword evidence="5" id="KW-1185">Reference proteome</keyword>
<evidence type="ECO:0000256" key="2">
    <source>
        <dbReference type="SAM" id="MobiDB-lite"/>
    </source>
</evidence>
<comment type="function">
    <text evidence="1">Essential component of the TIM23 complex, a complex that mediates the translocation of transit peptide-containing proteins across the mitochondrial inner membrane.</text>
</comment>
<feature type="compositionally biased region" description="Polar residues" evidence="2">
    <location>
        <begin position="253"/>
        <end position="270"/>
    </location>
</feature>